<dbReference type="Gene3D" id="3.10.10.10">
    <property type="entry name" value="HIV Type 1 Reverse Transcriptase, subunit A, domain 1"/>
    <property type="match status" value="1"/>
</dbReference>
<gene>
    <name evidence="1" type="ORF">CR513_54029</name>
</gene>
<keyword evidence="2" id="KW-1185">Reference proteome</keyword>
<organism evidence="1 2">
    <name type="scientific">Mucuna pruriens</name>
    <name type="common">Velvet bean</name>
    <name type="synonym">Dolichos pruriens</name>
    <dbReference type="NCBI Taxonomy" id="157652"/>
    <lineage>
        <taxon>Eukaryota</taxon>
        <taxon>Viridiplantae</taxon>
        <taxon>Streptophyta</taxon>
        <taxon>Embryophyta</taxon>
        <taxon>Tracheophyta</taxon>
        <taxon>Spermatophyta</taxon>
        <taxon>Magnoliopsida</taxon>
        <taxon>eudicotyledons</taxon>
        <taxon>Gunneridae</taxon>
        <taxon>Pentapetalae</taxon>
        <taxon>rosids</taxon>
        <taxon>fabids</taxon>
        <taxon>Fabales</taxon>
        <taxon>Fabaceae</taxon>
        <taxon>Papilionoideae</taxon>
        <taxon>50 kb inversion clade</taxon>
        <taxon>NPAAA clade</taxon>
        <taxon>indigoferoid/millettioid clade</taxon>
        <taxon>Phaseoleae</taxon>
        <taxon>Mucuna</taxon>
    </lineage>
</organism>
<evidence type="ECO:0000313" key="1">
    <source>
        <dbReference type="EMBL" id="RDX67137.1"/>
    </source>
</evidence>
<feature type="non-terminal residue" evidence="1">
    <location>
        <position position="1"/>
    </location>
</feature>
<dbReference type="EMBL" id="QJKJ01013125">
    <property type="protein sequence ID" value="RDX67137.1"/>
    <property type="molecule type" value="Genomic_DNA"/>
</dbReference>
<dbReference type="OrthoDB" id="1928766at2759"/>
<accession>A0A371EM60</accession>
<protein>
    <submittedName>
        <fullName evidence="1">Uncharacterized protein</fullName>
    </submittedName>
</protein>
<name>A0A371EM60_MUCPR</name>
<comment type="caution">
    <text evidence="1">The sequence shown here is derived from an EMBL/GenBank/DDBJ whole genome shotgun (WGS) entry which is preliminary data.</text>
</comment>
<proteinExistence type="predicted"/>
<sequence>MGDEKRKAAKEETKKLLVAHFIQEVCYPNWLANVFNGRWRMRMDYTDLNKAYLKDLYPLPSID</sequence>
<dbReference type="PANTHER" id="PTHR24559">
    <property type="entry name" value="TRANSPOSON TY3-I GAG-POL POLYPROTEIN"/>
    <property type="match status" value="1"/>
</dbReference>
<dbReference type="AlphaFoldDB" id="A0A371EM60"/>
<dbReference type="InterPro" id="IPR043502">
    <property type="entry name" value="DNA/RNA_pol_sf"/>
</dbReference>
<dbReference type="PANTHER" id="PTHR24559:SF444">
    <property type="entry name" value="REVERSE TRANSCRIPTASE DOMAIN-CONTAINING PROTEIN"/>
    <property type="match status" value="1"/>
</dbReference>
<dbReference type="Proteomes" id="UP000257109">
    <property type="component" value="Unassembled WGS sequence"/>
</dbReference>
<dbReference type="SUPFAM" id="SSF56672">
    <property type="entry name" value="DNA/RNA polymerases"/>
    <property type="match status" value="1"/>
</dbReference>
<dbReference type="InterPro" id="IPR053134">
    <property type="entry name" value="RNA-dir_DNA_polymerase"/>
</dbReference>
<reference evidence="1" key="1">
    <citation type="submission" date="2018-05" db="EMBL/GenBank/DDBJ databases">
        <title>Draft genome of Mucuna pruriens seed.</title>
        <authorList>
            <person name="Nnadi N.E."/>
            <person name="Vos R."/>
            <person name="Hasami M.H."/>
            <person name="Devisetty U.K."/>
            <person name="Aguiy J.C."/>
        </authorList>
    </citation>
    <scope>NUCLEOTIDE SEQUENCE [LARGE SCALE GENOMIC DNA]</scope>
    <source>
        <strain evidence="1">JCA_2017</strain>
    </source>
</reference>
<evidence type="ECO:0000313" key="2">
    <source>
        <dbReference type="Proteomes" id="UP000257109"/>
    </source>
</evidence>